<protein>
    <submittedName>
        <fullName evidence="2">DUF4376 domain-containing protein</fullName>
    </submittedName>
</protein>
<reference evidence="2 3" key="1">
    <citation type="submission" date="2019-01" db="EMBL/GenBank/DDBJ databases">
        <title>Comparative genomic analysis identifies haemin-independent Haemophilus haemolyticus: a formal re-classification of Haemophilus intermedius.</title>
        <authorList>
            <person name="Harris T.M."/>
            <person name="Price E.P."/>
            <person name="Sarovich D.S."/>
            <person name="Norskov-Lauritsen N."/>
            <person name="Beissbarth J."/>
            <person name="Chang A.B."/>
            <person name="Smith-Vaughan H.C."/>
        </authorList>
    </citation>
    <scope>NUCLEOTIDE SEQUENCE [LARGE SCALE GENOMIC DNA]</scope>
    <source>
        <strain evidence="2 3">CCUG 30218</strain>
    </source>
</reference>
<evidence type="ECO:0000313" key="2">
    <source>
        <dbReference type="EMBL" id="TPG99422.1"/>
    </source>
</evidence>
<organism evidence="2 3">
    <name type="scientific">Haemophilus haemolyticus</name>
    <dbReference type="NCBI Taxonomy" id="726"/>
    <lineage>
        <taxon>Bacteria</taxon>
        <taxon>Pseudomonadati</taxon>
        <taxon>Pseudomonadota</taxon>
        <taxon>Gammaproteobacteria</taxon>
        <taxon>Pasteurellales</taxon>
        <taxon>Pasteurellaceae</taxon>
        <taxon>Haemophilus</taxon>
    </lineage>
</organism>
<evidence type="ECO:0000259" key="1">
    <source>
        <dbReference type="Pfam" id="PF14301"/>
    </source>
</evidence>
<comment type="caution">
    <text evidence="2">The sequence shown here is derived from an EMBL/GenBank/DDBJ whole genome shotgun (WGS) entry which is preliminary data.</text>
</comment>
<dbReference type="EMBL" id="SDPI01000029">
    <property type="protein sequence ID" value="TPG99422.1"/>
    <property type="molecule type" value="Genomic_DNA"/>
</dbReference>
<feature type="domain" description="DUF4376" evidence="1">
    <location>
        <begin position="100"/>
        <end position="209"/>
    </location>
</feature>
<accession>A0A502JQN9</accession>
<dbReference type="InterPro" id="IPR025484">
    <property type="entry name" value="DUF4376"/>
</dbReference>
<sequence length="218" mass="25609">MKSRINEIRKIKMQVFLFDQKLISAINRKEEITDETCLITEQEREKIQETLDTQGHFWRIDKYTVGCSGVKPSENHKWNDEKHDWEIDSDLIQQNLVKKRAELWETIKARRLQATRTGVEVSLPNGQVRHFHTDPVARQEYDGMGLTIVLGTFEPRQWKTIENDWVQFDLDTFKALAQAIKGKVDHDYRNAEVLKVQVDKSDTPENIDLNHGWSQSYV</sequence>
<dbReference type="Pfam" id="PF14301">
    <property type="entry name" value="DUF4376"/>
    <property type="match status" value="1"/>
</dbReference>
<dbReference type="AlphaFoldDB" id="A0A502JQN9"/>
<dbReference type="Proteomes" id="UP000318695">
    <property type="component" value="Unassembled WGS sequence"/>
</dbReference>
<proteinExistence type="predicted"/>
<name>A0A502JQN9_HAEHA</name>
<evidence type="ECO:0000313" key="3">
    <source>
        <dbReference type="Proteomes" id="UP000318695"/>
    </source>
</evidence>
<gene>
    <name evidence="2" type="ORF">EUX54_06670</name>
</gene>